<name>A0ACB6QQ71_9PLEO</name>
<accession>A0ACB6QQ71</accession>
<evidence type="ECO:0000313" key="2">
    <source>
        <dbReference type="Proteomes" id="UP000799755"/>
    </source>
</evidence>
<dbReference type="EMBL" id="MU003513">
    <property type="protein sequence ID" value="KAF2469143.1"/>
    <property type="molecule type" value="Genomic_DNA"/>
</dbReference>
<sequence>MQASVPGLMAEARLPSKLISLLAAARVTDHRTIIAQWDTSNLSQDRKHEPFASCAYWLITHAADEESKAFLETYVFPPLKPTSSISALLYDTFAIASLHRDIGILLRSTTLKEKPTSRLFPSLLKLSTSAALSEQRDPKHRRLRDSPFCLCLADAKLKYYRDSLHVLHLQSSVLSTFEARKGMNLGGPSRKPPVEIRENIDRMSIPVLFHVKILIAWRIITNVTVELPKLYCTYLQKSEY</sequence>
<protein>
    <submittedName>
        <fullName evidence="1">Uncharacterized protein</fullName>
    </submittedName>
</protein>
<reference evidence="1" key="1">
    <citation type="journal article" date="2020" name="Stud. Mycol.">
        <title>101 Dothideomycetes genomes: a test case for predicting lifestyles and emergence of pathogens.</title>
        <authorList>
            <person name="Haridas S."/>
            <person name="Albert R."/>
            <person name="Binder M."/>
            <person name="Bloem J."/>
            <person name="Labutti K."/>
            <person name="Salamov A."/>
            <person name="Andreopoulos B."/>
            <person name="Baker S."/>
            <person name="Barry K."/>
            <person name="Bills G."/>
            <person name="Bluhm B."/>
            <person name="Cannon C."/>
            <person name="Castanera R."/>
            <person name="Culley D."/>
            <person name="Daum C."/>
            <person name="Ezra D."/>
            <person name="Gonzalez J."/>
            <person name="Henrissat B."/>
            <person name="Kuo A."/>
            <person name="Liang C."/>
            <person name="Lipzen A."/>
            <person name="Lutzoni F."/>
            <person name="Magnuson J."/>
            <person name="Mondo S."/>
            <person name="Nolan M."/>
            <person name="Ohm R."/>
            <person name="Pangilinan J."/>
            <person name="Park H.-J."/>
            <person name="Ramirez L."/>
            <person name="Alfaro M."/>
            <person name="Sun H."/>
            <person name="Tritt A."/>
            <person name="Yoshinaga Y."/>
            <person name="Zwiers L.-H."/>
            <person name="Turgeon B."/>
            <person name="Goodwin S."/>
            <person name="Spatafora J."/>
            <person name="Crous P."/>
            <person name="Grigoriev I."/>
        </authorList>
    </citation>
    <scope>NUCLEOTIDE SEQUENCE</scope>
    <source>
        <strain evidence="1">ATCC 200398</strain>
    </source>
</reference>
<organism evidence="1 2">
    <name type="scientific">Lindgomyces ingoldianus</name>
    <dbReference type="NCBI Taxonomy" id="673940"/>
    <lineage>
        <taxon>Eukaryota</taxon>
        <taxon>Fungi</taxon>
        <taxon>Dikarya</taxon>
        <taxon>Ascomycota</taxon>
        <taxon>Pezizomycotina</taxon>
        <taxon>Dothideomycetes</taxon>
        <taxon>Pleosporomycetidae</taxon>
        <taxon>Pleosporales</taxon>
        <taxon>Lindgomycetaceae</taxon>
        <taxon>Lindgomyces</taxon>
    </lineage>
</organism>
<proteinExistence type="predicted"/>
<dbReference type="Proteomes" id="UP000799755">
    <property type="component" value="Unassembled WGS sequence"/>
</dbReference>
<gene>
    <name evidence="1" type="ORF">BDR25DRAFT_394508</name>
</gene>
<evidence type="ECO:0000313" key="1">
    <source>
        <dbReference type="EMBL" id="KAF2469143.1"/>
    </source>
</evidence>
<comment type="caution">
    <text evidence="1">The sequence shown here is derived from an EMBL/GenBank/DDBJ whole genome shotgun (WGS) entry which is preliminary data.</text>
</comment>
<keyword evidence="2" id="KW-1185">Reference proteome</keyword>